<protein>
    <submittedName>
        <fullName evidence="2">Uncharacterized protein</fullName>
    </submittedName>
</protein>
<keyword evidence="3" id="KW-1185">Reference proteome</keyword>
<keyword evidence="1" id="KW-0472">Membrane</keyword>
<sequence length="207" mass="23162">MGVSYKFHMSKNLRRILSWLFTILLLPVVGEFAVKLGEQNGLYNDPNGKLTQAMTAVTQSAFYWPLVAFFFGLFCGAWSHWLAIRFDRKKADSQPPEPISKRALLRLRFPAHASMPTAIYSDNVEYWCVTWSNGASLGFGPQQTLSVATSRTIVVQFEHAVDYRQLSVSSPNDERLSWQPALQTPKLIVILLPQGAPAGVVEISTSQ</sequence>
<proteinExistence type="predicted"/>
<accession>A0A7W6CCA0</accession>
<evidence type="ECO:0000256" key="1">
    <source>
        <dbReference type="SAM" id="Phobius"/>
    </source>
</evidence>
<feature type="transmembrane region" description="Helical" evidence="1">
    <location>
        <begin position="62"/>
        <end position="84"/>
    </location>
</feature>
<name>A0A7W6CCA0_9HYPH</name>
<organism evidence="2 3">
    <name type="scientific">Rhizobium skierniewicense</name>
    <dbReference type="NCBI Taxonomy" id="984260"/>
    <lineage>
        <taxon>Bacteria</taxon>
        <taxon>Pseudomonadati</taxon>
        <taxon>Pseudomonadota</taxon>
        <taxon>Alphaproteobacteria</taxon>
        <taxon>Hyphomicrobiales</taxon>
        <taxon>Rhizobiaceae</taxon>
        <taxon>Rhizobium/Agrobacterium group</taxon>
        <taxon>Rhizobium</taxon>
    </lineage>
</organism>
<dbReference type="RefSeq" id="WP_183897065.1">
    <property type="nucleotide sequence ID" value="NZ_JACIDV010000009.1"/>
</dbReference>
<evidence type="ECO:0000313" key="3">
    <source>
        <dbReference type="Proteomes" id="UP000565286"/>
    </source>
</evidence>
<dbReference type="EMBL" id="JACIDV010000009">
    <property type="protein sequence ID" value="MBB3947207.1"/>
    <property type="molecule type" value="Genomic_DNA"/>
</dbReference>
<dbReference type="Proteomes" id="UP000565286">
    <property type="component" value="Unassembled WGS sequence"/>
</dbReference>
<comment type="caution">
    <text evidence="2">The sequence shown here is derived from an EMBL/GenBank/DDBJ whole genome shotgun (WGS) entry which is preliminary data.</text>
</comment>
<keyword evidence="1" id="KW-1133">Transmembrane helix</keyword>
<gene>
    <name evidence="2" type="ORF">GGQ73_003173</name>
</gene>
<evidence type="ECO:0000313" key="2">
    <source>
        <dbReference type="EMBL" id="MBB3947207.1"/>
    </source>
</evidence>
<reference evidence="2 3" key="1">
    <citation type="submission" date="2020-08" db="EMBL/GenBank/DDBJ databases">
        <title>Genomic Encyclopedia of Type Strains, Phase IV (KMG-IV): sequencing the most valuable type-strain genomes for metagenomic binning, comparative biology and taxonomic classification.</title>
        <authorList>
            <person name="Goeker M."/>
        </authorList>
    </citation>
    <scope>NUCLEOTIDE SEQUENCE [LARGE SCALE GENOMIC DNA]</scope>
    <source>
        <strain evidence="2 3">DSM 26438</strain>
    </source>
</reference>
<keyword evidence="1" id="KW-0812">Transmembrane</keyword>
<dbReference type="AlphaFoldDB" id="A0A7W6CCA0"/>